<dbReference type="AlphaFoldDB" id="A0A9X0CHY7"/>
<protein>
    <submittedName>
        <fullName evidence="1">Uncharacterized protein</fullName>
    </submittedName>
</protein>
<accession>A0A9X0CHY7</accession>
<dbReference type="PANTHER" id="PTHR22605:SF16">
    <property type="entry name" value="E3 UBIQUITIN-PROTEIN LIGASE RNF213"/>
    <property type="match status" value="1"/>
</dbReference>
<name>A0A9X0CHY7_9CNID</name>
<evidence type="ECO:0000313" key="2">
    <source>
        <dbReference type="Proteomes" id="UP001163046"/>
    </source>
</evidence>
<dbReference type="PANTHER" id="PTHR22605">
    <property type="entry name" value="RZ-TYPE DOMAIN-CONTAINING PROTEIN"/>
    <property type="match status" value="1"/>
</dbReference>
<dbReference type="InterPro" id="IPR031248">
    <property type="entry name" value="RNF213"/>
</dbReference>
<organism evidence="1 2">
    <name type="scientific">Desmophyllum pertusum</name>
    <dbReference type="NCBI Taxonomy" id="174260"/>
    <lineage>
        <taxon>Eukaryota</taxon>
        <taxon>Metazoa</taxon>
        <taxon>Cnidaria</taxon>
        <taxon>Anthozoa</taxon>
        <taxon>Hexacorallia</taxon>
        <taxon>Scleractinia</taxon>
        <taxon>Caryophylliina</taxon>
        <taxon>Caryophylliidae</taxon>
        <taxon>Desmophyllum</taxon>
    </lineage>
</organism>
<evidence type="ECO:0000313" key="1">
    <source>
        <dbReference type="EMBL" id="KAJ7339548.1"/>
    </source>
</evidence>
<dbReference type="EMBL" id="MU827779">
    <property type="protein sequence ID" value="KAJ7339548.1"/>
    <property type="molecule type" value="Genomic_DNA"/>
</dbReference>
<reference evidence="1" key="1">
    <citation type="submission" date="2023-01" db="EMBL/GenBank/DDBJ databases">
        <title>Genome assembly of the deep-sea coral Lophelia pertusa.</title>
        <authorList>
            <person name="Herrera S."/>
            <person name="Cordes E."/>
        </authorList>
    </citation>
    <scope>NUCLEOTIDE SEQUENCE</scope>
    <source>
        <strain evidence="1">USNM1676648</strain>
        <tissue evidence="1">Polyp</tissue>
    </source>
</reference>
<proteinExistence type="predicted"/>
<dbReference type="GO" id="GO:0016887">
    <property type="term" value="F:ATP hydrolysis activity"/>
    <property type="evidence" value="ECO:0007669"/>
    <property type="project" value="InterPro"/>
</dbReference>
<keyword evidence="2" id="KW-1185">Reference proteome</keyword>
<gene>
    <name evidence="1" type="ORF">OS493_005948</name>
</gene>
<sequence>MAGLSLVVICSSENEDRAHMAAALDQYRLATIPHCASPKDIRQYLKTQFKSCSEQRGKFRDQILPWTPAAALDKEGLAVRVLSSERAGSGKSLAVFRLSESLRGLRNNNTVLDYLRDMEADVPLCISVPIYGPLVHQCDIAESLLPHIVLPDLPLSRIFHLDVHPSVRGGLDTLLFNLLVLGVLKSSSGQVWRRRSSDLYVIELTSAQCTSETVKRRLPISKRISSKKVIAEPFYRLLPTIHCGTPMQTLFQLRKNPMAGNSLNPLFDNGIFQNSCVQRVFQYLKFQESADNSLDNFWFIPGQVMGDHAECIETLTRNCGIEDPSWAELRHFVNFLNSQLQACEESSFCNMELVGDTLEGFRSFVVRFMILMSRVRVLIN</sequence>
<dbReference type="GO" id="GO:0004842">
    <property type="term" value="F:ubiquitin-protein transferase activity"/>
    <property type="evidence" value="ECO:0007669"/>
    <property type="project" value="InterPro"/>
</dbReference>
<dbReference type="OrthoDB" id="5976613at2759"/>
<dbReference type="Proteomes" id="UP001163046">
    <property type="component" value="Unassembled WGS sequence"/>
</dbReference>
<comment type="caution">
    <text evidence="1">The sequence shown here is derived from an EMBL/GenBank/DDBJ whole genome shotgun (WGS) entry which is preliminary data.</text>
</comment>